<feature type="domain" description="Integral membrane bound transporter" evidence="6">
    <location>
        <begin position="46"/>
        <end position="167"/>
    </location>
</feature>
<keyword evidence="2 5" id="KW-0812">Transmembrane</keyword>
<evidence type="ECO:0000256" key="4">
    <source>
        <dbReference type="ARBA" id="ARBA00023136"/>
    </source>
</evidence>
<evidence type="ECO:0000259" key="6">
    <source>
        <dbReference type="Pfam" id="PF13515"/>
    </source>
</evidence>
<reference evidence="7 8" key="1">
    <citation type="submission" date="2024-09" db="EMBL/GenBank/DDBJ databases">
        <authorList>
            <person name="Sun Q."/>
            <person name="Mori K."/>
        </authorList>
    </citation>
    <scope>NUCLEOTIDE SEQUENCE [LARGE SCALE GENOMIC DNA]</scope>
    <source>
        <strain evidence="7 8">KCTC 23076</strain>
    </source>
</reference>
<protein>
    <submittedName>
        <fullName evidence="7">FUSC family protein</fullName>
    </submittedName>
</protein>
<name>A0ABV6RV59_9GAMM</name>
<comment type="caution">
    <text evidence="7">The sequence shown here is derived from an EMBL/GenBank/DDBJ whole genome shotgun (WGS) entry which is preliminary data.</text>
</comment>
<dbReference type="InterPro" id="IPR049453">
    <property type="entry name" value="Memb_transporter_dom"/>
</dbReference>
<accession>A0ABV6RV59</accession>
<feature type="transmembrane region" description="Helical" evidence="5">
    <location>
        <begin position="128"/>
        <end position="144"/>
    </location>
</feature>
<feature type="transmembrane region" description="Helical" evidence="5">
    <location>
        <begin position="29"/>
        <end position="50"/>
    </location>
</feature>
<dbReference type="Pfam" id="PF13515">
    <property type="entry name" value="FUSC_2"/>
    <property type="match status" value="1"/>
</dbReference>
<evidence type="ECO:0000256" key="3">
    <source>
        <dbReference type="ARBA" id="ARBA00022989"/>
    </source>
</evidence>
<keyword evidence="3 5" id="KW-1133">Transmembrane helix</keyword>
<evidence type="ECO:0000313" key="7">
    <source>
        <dbReference type="EMBL" id="MFC0680871.1"/>
    </source>
</evidence>
<sequence length="369" mass="38890">MAEASGPAKRRLERRIMRRLGLRSSLDRVWQSVPAAVQIGVAAVVAYAIGHYLAGHELPLIAVIVTITTLGFSRDARPGRVLETVIGILAGILLSALLVLVVGRGVWQLGLAILLGALVGRALSANPAVAVAAGVQAVLVVLLPDPAGGPFLRGIDGAIGGAVALLATALLPRDPRGAARRDGLALFAVLEEGTLSAAEALRRGEELAAEFALSRLRGTQRLVNDWTTSLESAVAISRISPFLRRRLPELRSQGRLLQAGDLAARNLRLIARRIEFLVRDEQPREALADALGETAAAIRELRDGVTNPSALAEARTRLERLAVRLDPASLTSGNVSDAALVLMIRPLVVDLLTGTGLDADSARALLPPL</sequence>
<evidence type="ECO:0000256" key="1">
    <source>
        <dbReference type="ARBA" id="ARBA00004141"/>
    </source>
</evidence>
<proteinExistence type="predicted"/>
<evidence type="ECO:0000256" key="2">
    <source>
        <dbReference type="ARBA" id="ARBA00022692"/>
    </source>
</evidence>
<gene>
    <name evidence="7" type="ORF">ACFFGH_23825</name>
</gene>
<keyword evidence="8" id="KW-1185">Reference proteome</keyword>
<dbReference type="Proteomes" id="UP001589896">
    <property type="component" value="Unassembled WGS sequence"/>
</dbReference>
<dbReference type="RefSeq" id="WP_386672985.1">
    <property type="nucleotide sequence ID" value="NZ_JBHLTG010000006.1"/>
</dbReference>
<feature type="transmembrane region" description="Helical" evidence="5">
    <location>
        <begin position="81"/>
        <end position="100"/>
    </location>
</feature>
<organism evidence="7 8">
    <name type="scientific">Lysobacter korlensis</name>
    <dbReference type="NCBI Taxonomy" id="553636"/>
    <lineage>
        <taxon>Bacteria</taxon>
        <taxon>Pseudomonadati</taxon>
        <taxon>Pseudomonadota</taxon>
        <taxon>Gammaproteobacteria</taxon>
        <taxon>Lysobacterales</taxon>
        <taxon>Lysobacteraceae</taxon>
        <taxon>Lysobacter</taxon>
    </lineage>
</organism>
<evidence type="ECO:0000256" key="5">
    <source>
        <dbReference type="SAM" id="Phobius"/>
    </source>
</evidence>
<keyword evidence="4 5" id="KW-0472">Membrane</keyword>
<dbReference type="EMBL" id="JBHLTG010000006">
    <property type="protein sequence ID" value="MFC0680871.1"/>
    <property type="molecule type" value="Genomic_DNA"/>
</dbReference>
<evidence type="ECO:0000313" key="8">
    <source>
        <dbReference type="Proteomes" id="UP001589896"/>
    </source>
</evidence>
<feature type="transmembrane region" description="Helical" evidence="5">
    <location>
        <begin position="150"/>
        <end position="171"/>
    </location>
</feature>
<feature type="transmembrane region" description="Helical" evidence="5">
    <location>
        <begin position="56"/>
        <end position="74"/>
    </location>
</feature>
<comment type="subcellular location">
    <subcellularLocation>
        <location evidence="1">Membrane</location>
        <topology evidence="1">Multi-pass membrane protein</topology>
    </subcellularLocation>
</comment>